<keyword evidence="2" id="KW-1185">Reference proteome</keyword>
<organism evidence="1 2">
    <name type="scientific">Ascobolus immersus RN42</name>
    <dbReference type="NCBI Taxonomy" id="1160509"/>
    <lineage>
        <taxon>Eukaryota</taxon>
        <taxon>Fungi</taxon>
        <taxon>Dikarya</taxon>
        <taxon>Ascomycota</taxon>
        <taxon>Pezizomycotina</taxon>
        <taxon>Pezizomycetes</taxon>
        <taxon>Pezizales</taxon>
        <taxon>Ascobolaceae</taxon>
        <taxon>Ascobolus</taxon>
    </lineage>
</organism>
<dbReference type="AlphaFoldDB" id="A0A3N4IDG0"/>
<evidence type="ECO:0008006" key="3">
    <source>
        <dbReference type="Google" id="ProtNLM"/>
    </source>
</evidence>
<dbReference type="EMBL" id="ML119664">
    <property type="protein sequence ID" value="RPA83507.1"/>
    <property type="molecule type" value="Genomic_DNA"/>
</dbReference>
<reference evidence="1 2" key="1">
    <citation type="journal article" date="2018" name="Nat. Ecol. Evol.">
        <title>Pezizomycetes genomes reveal the molecular basis of ectomycorrhizal truffle lifestyle.</title>
        <authorList>
            <person name="Murat C."/>
            <person name="Payen T."/>
            <person name="Noel B."/>
            <person name="Kuo A."/>
            <person name="Morin E."/>
            <person name="Chen J."/>
            <person name="Kohler A."/>
            <person name="Krizsan K."/>
            <person name="Balestrini R."/>
            <person name="Da Silva C."/>
            <person name="Montanini B."/>
            <person name="Hainaut M."/>
            <person name="Levati E."/>
            <person name="Barry K.W."/>
            <person name="Belfiori B."/>
            <person name="Cichocki N."/>
            <person name="Clum A."/>
            <person name="Dockter R.B."/>
            <person name="Fauchery L."/>
            <person name="Guy J."/>
            <person name="Iotti M."/>
            <person name="Le Tacon F."/>
            <person name="Lindquist E.A."/>
            <person name="Lipzen A."/>
            <person name="Malagnac F."/>
            <person name="Mello A."/>
            <person name="Molinier V."/>
            <person name="Miyauchi S."/>
            <person name="Poulain J."/>
            <person name="Riccioni C."/>
            <person name="Rubini A."/>
            <person name="Sitrit Y."/>
            <person name="Splivallo R."/>
            <person name="Traeger S."/>
            <person name="Wang M."/>
            <person name="Zifcakova L."/>
            <person name="Wipf D."/>
            <person name="Zambonelli A."/>
            <person name="Paolocci F."/>
            <person name="Nowrousian M."/>
            <person name="Ottonello S."/>
            <person name="Baldrian P."/>
            <person name="Spatafora J.W."/>
            <person name="Henrissat B."/>
            <person name="Nagy L.G."/>
            <person name="Aury J.M."/>
            <person name="Wincker P."/>
            <person name="Grigoriev I.V."/>
            <person name="Bonfante P."/>
            <person name="Martin F.M."/>
        </authorList>
    </citation>
    <scope>NUCLEOTIDE SEQUENCE [LARGE SCALE GENOMIC DNA]</scope>
    <source>
        <strain evidence="1 2">RN42</strain>
    </source>
</reference>
<gene>
    <name evidence="1" type="ORF">BJ508DRAFT_413448</name>
</gene>
<evidence type="ECO:0000313" key="1">
    <source>
        <dbReference type="EMBL" id="RPA83507.1"/>
    </source>
</evidence>
<protein>
    <recommendedName>
        <fullName evidence="3">F-box domain-containing protein</fullName>
    </recommendedName>
</protein>
<accession>A0A3N4IDG0</accession>
<name>A0A3N4IDG0_ASCIM</name>
<evidence type="ECO:0000313" key="2">
    <source>
        <dbReference type="Proteomes" id="UP000275078"/>
    </source>
</evidence>
<dbReference type="Proteomes" id="UP000275078">
    <property type="component" value="Unassembled WGS sequence"/>
</dbReference>
<sequence>MSLFVLPPEILLQVYCSLSDFRSFGALRSSCRTLYELSKTNLRSIMSGIVHNRHPPEAFVLLDQYRPNGICSAQRDWASRYCRNSGFKLQGNWDLEYGSAIGVNEVDCLDRDSRAVRRQVELMVRMLAKGGDVVNADEVETMRRAVYNFVILLCQFHLSEVIECKDVEAAEEECDEGMLKNEDSELFEDFTYDYSYAASLSPKDLCAVIALEPYTDMVEGVLALVADESEDPEDAEDAAMDNEARLKRFALCNLIDCSKVSETFFEGSVKQVLADCLNKGLWRQSANSFKILEEWRKDPKIRLDGEFNSRLFKKKMCPVYCGDKEFRMKELLLLKKGGWMRRTNNVERKLFDFHHSISPWTYEGEFGDEYDEEGLEVVADWHDTVEDDGWGDDGSDFE</sequence>
<proteinExistence type="predicted"/>